<accession>A0ABR0BBR0</accession>
<organism evidence="1 2">
    <name type="scientific">Purpureocillium lilacinum</name>
    <name type="common">Paecilomyces lilacinus</name>
    <dbReference type="NCBI Taxonomy" id="33203"/>
    <lineage>
        <taxon>Eukaryota</taxon>
        <taxon>Fungi</taxon>
        <taxon>Dikarya</taxon>
        <taxon>Ascomycota</taxon>
        <taxon>Pezizomycotina</taxon>
        <taxon>Sordariomycetes</taxon>
        <taxon>Hypocreomycetidae</taxon>
        <taxon>Hypocreales</taxon>
        <taxon>Ophiocordycipitaceae</taxon>
        <taxon>Purpureocillium</taxon>
    </lineage>
</organism>
<protein>
    <submittedName>
        <fullName evidence="1">Uncharacterized protein</fullName>
    </submittedName>
</protein>
<reference evidence="1 2" key="1">
    <citation type="journal article" date="2024" name="Microbiol. Resour. Announc.">
        <title>Genome annotations for the ascomycete fungi Trichoderma harzianum, Trichoderma aggressivum, and Purpureocillium lilacinum.</title>
        <authorList>
            <person name="Beijen E.P.W."/>
            <person name="Ohm R.A."/>
        </authorList>
    </citation>
    <scope>NUCLEOTIDE SEQUENCE [LARGE SCALE GENOMIC DNA]</scope>
    <source>
        <strain evidence="1 2">CBS 150709</strain>
    </source>
</reference>
<name>A0ABR0BBR0_PURLI</name>
<dbReference type="EMBL" id="JAWRVI010000631">
    <property type="protein sequence ID" value="KAK4061106.1"/>
    <property type="molecule type" value="Genomic_DNA"/>
</dbReference>
<keyword evidence="2" id="KW-1185">Reference proteome</keyword>
<dbReference type="Proteomes" id="UP001287286">
    <property type="component" value="Unassembled WGS sequence"/>
</dbReference>
<evidence type="ECO:0000313" key="1">
    <source>
        <dbReference type="EMBL" id="KAK4061106.1"/>
    </source>
</evidence>
<sequence length="191" mass="20121">MSTAWATRVRTAQGTLKDLNHRVDIASGCLTASHIKNECSKEGYVDMVLCETGEEVTGEGSSLLYKAKRAGEPFFCLAPADGGPAPSRNDGLLGGLVLPTLTSLADGRVTIWSVQFGTPSAPVRNSHAQGSSNAHAPARSTMALSCIRINAMRGFVSEKAGMERSQVSSNPSPRISQSLLVFPKSKSALSN</sequence>
<proteinExistence type="predicted"/>
<comment type="caution">
    <text evidence="1">The sequence shown here is derived from an EMBL/GenBank/DDBJ whole genome shotgun (WGS) entry which is preliminary data.</text>
</comment>
<evidence type="ECO:0000313" key="2">
    <source>
        <dbReference type="Proteomes" id="UP001287286"/>
    </source>
</evidence>
<gene>
    <name evidence="1" type="ORF">Purlil1_14272</name>
</gene>